<gene>
    <name evidence="1" type="ORF">DHL47_07905</name>
</gene>
<evidence type="ECO:0000313" key="1">
    <source>
        <dbReference type="EMBL" id="MBP2621239.1"/>
    </source>
</evidence>
<dbReference type="RefSeq" id="WP_128835617.1">
    <property type="nucleotide sequence ID" value="NZ_QFAY01000014.1"/>
</dbReference>
<dbReference type="Proteomes" id="UP001519349">
    <property type="component" value="Unassembled WGS sequence"/>
</dbReference>
<dbReference type="EMBL" id="QFAY01000014">
    <property type="protein sequence ID" value="MBP2621239.1"/>
    <property type="molecule type" value="Genomic_DNA"/>
</dbReference>
<accession>A0ABS5AXC9</accession>
<sequence>MDKQYLQEKLTGLRSKYVESTNGETAAGFLDEARMNKKMLRIKKKLVSLEMERCQKRIEHRDLSKIDQKISQQKALFQECCKER</sequence>
<organism evidence="1 2">
    <name type="scientific">Streptococcus panodentis</name>
    <dbReference type="NCBI Taxonomy" id="1581472"/>
    <lineage>
        <taxon>Bacteria</taxon>
        <taxon>Bacillati</taxon>
        <taxon>Bacillota</taxon>
        <taxon>Bacilli</taxon>
        <taxon>Lactobacillales</taxon>
        <taxon>Streptococcaceae</taxon>
        <taxon>Streptococcus</taxon>
    </lineage>
</organism>
<evidence type="ECO:0000313" key="2">
    <source>
        <dbReference type="Proteomes" id="UP001519349"/>
    </source>
</evidence>
<reference evidence="1 2" key="1">
    <citation type="submission" date="2018-05" db="EMBL/GenBank/DDBJ databases">
        <title>Draft genome sequence of Streptococcus panodentis CCUG 70867T.</title>
        <authorList>
            <person name="Salva-Serra F."/>
            <person name="Mendez V."/>
            <person name="Jaen-Luchoro D."/>
            <person name="Gonzales-Siles L."/>
            <person name="Karlsson R."/>
            <person name="Engstrom-Jakobsson H."/>
            <person name="Busquets A."/>
            <person name="Gomila M."/>
            <person name="Pineiro-Iglesias B."/>
            <person name="Bennasar-Figueras A."/>
            <person name="Seeger M."/>
            <person name="Moore E."/>
        </authorList>
    </citation>
    <scope>NUCLEOTIDE SEQUENCE [LARGE SCALE GENOMIC DNA]</scope>
    <source>
        <strain evidence="1 2">CCUG 70867</strain>
    </source>
</reference>
<proteinExistence type="predicted"/>
<name>A0ABS5AXC9_9STRE</name>
<keyword evidence="2" id="KW-1185">Reference proteome</keyword>
<comment type="caution">
    <text evidence="1">The sequence shown here is derived from an EMBL/GenBank/DDBJ whole genome shotgun (WGS) entry which is preliminary data.</text>
</comment>
<protein>
    <submittedName>
        <fullName evidence="1">Uncharacterized protein</fullName>
    </submittedName>
</protein>